<evidence type="ECO:0000313" key="1">
    <source>
        <dbReference type="EMBL" id="MSS46438.1"/>
    </source>
</evidence>
<sequence length="76" mass="8897">MVFPRRCHRSPGVRIQKMPLPEMRTVPLWQEPDTDNIALFFHIRSHDAKSIPGPIMLHNMTGLRHHMVSEPEWSTT</sequence>
<evidence type="ECO:0000313" key="2">
    <source>
        <dbReference type="Proteomes" id="UP000466104"/>
    </source>
</evidence>
<accession>A0A7K0J9L6</accession>
<name>A0A7K0J9L6_9ACTN</name>
<reference evidence="1 2" key="1">
    <citation type="submission" date="2019-08" db="EMBL/GenBank/DDBJ databases">
        <title>In-depth cultivation of the pig gut microbiome towards novel bacterial diversity and tailored functional studies.</title>
        <authorList>
            <person name="Wylensek D."/>
            <person name="Hitch T.C.A."/>
            <person name="Clavel T."/>
        </authorList>
    </citation>
    <scope>NUCLEOTIDE SEQUENCE [LARGE SCALE GENOMIC DNA]</scope>
    <source>
        <strain evidence="1 2">WCA-380-WT-3A</strain>
    </source>
</reference>
<dbReference type="AlphaFoldDB" id="A0A7K0J9L6"/>
<dbReference type="EMBL" id="VUMG01000004">
    <property type="protein sequence ID" value="MSS46438.1"/>
    <property type="molecule type" value="Genomic_DNA"/>
</dbReference>
<keyword evidence="2" id="KW-1185">Reference proteome</keyword>
<dbReference type="Proteomes" id="UP000466104">
    <property type="component" value="Unassembled WGS sequence"/>
</dbReference>
<proteinExistence type="predicted"/>
<comment type="caution">
    <text evidence="1">The sequence shown here is derived from an EMBL/GenBank/DDBJ whole genome shotgun (WGS) entry which is preliminary data.</text>
</comment>
<organism evidence="1 2">
    <name type="scientific">Cutibacterium porci</name>
    <dbReference type="NCBI Taxonomy" id="2605781"/>
    <lineage>
        <taxon>Bacteria</taxon>
        <taxon>Bacillati</taxon>
        <taxon>Actinomycetota</taxon>
        <taxon>Actinomycetes</taxon>
        <taxon>Propionibacteriales</taxon>
        <taxon>Propionibacteriaceae</taxon>
        <taxon>Cutibacterium</taxon>
    </lineage>
</organism>
<gene>
    <name evidence="1" type="ORF">FYJ43_10510</name>
</gene>
<protein>
    <submittedName>
        <fullName evidence="1">Uncharacterized protein</fullName>
    </submittedName>
</protein>